<dbReference type="Proteomes" id="UP000245802">
    <property type="component" value="Chromosome"/>
</dbReference>
<gene>
    <name evidence="1" type="ORF">C1280_18150</name>
</gene>
<accession>A0A2Z3H329</accession>
<protein>
    <recommendedName>
        <fullName evidence="3">Phosphoadenosine phosphosulphate reductase domain-containing protein</fullName>
    </recommendedName>
</protein>
<dbReference type="EMBL" id="CP025958">
    <property type="protein sequence ID" value="AWM38722.1"/>
    <property type="molecule type" value="Genomic_DNA"/>
</dbReference>
<proteinExistence type="predicted"/>
<evidence type="ECO:0000313" key="1">
    <source>
        <dbReference type="EMBL" id="AWM38722.1"/>
    </source>
</evidence>
<organism evidence="1 2">
    <name type="scientific">Gemmata obscuriglobus</name>
    <dbReference type="NCBI Taxonomy" id="114"/>
    <lineage>
        <taxon>Bacteria</taxon>
        <taxon>Pseudomonadati</taxon>
        <taxon>Planctomycetota</taxon>
        <taxon>Planctomycetia</taxon>
        <taxon>Gemmatales</taxon>
        <taxon>Gemmataceae</taxon>
        <taxon>Gemmata</taxon>
    </lineage>
</organism>
<dbReference type="InterPro" id="IPR014729">
    <property type="entry name" value="Rossmann-like_a/b/a_fold"/>
</dbReference>
<sequence>MKTVLSLGAGVQSSTLLLLACRGELPKPDHVVFSDTQFEPPEVYAHLEWLKDEAAKAGITIDTVTVGSIKRDAIDFARRRGRGDVSRYASIPFYVANNDGTQGMMPRQCTKEYKLEAIDKYHRRTVLGLKPGQRAPKEPAVRVLIGISDDERHRAKPPGWWASEQEEIGENLFGGAMVRKRKVWKPVHWQVRAYPLLNVEMWPDQSVTDWDVIGGIWTRADCVKWLEKNFPGRKVPKSACICCPYRSDAEWIHMRETDPETFAEAVSFDHEIREAYRDGQARRGFLAGVPYTHRTMVPLEVVEFDPNRTKRKGCGALWDEEPDGMCGL</sequence>
<dbReference type="PROSITE" id="PS51257">
    <property type="entry name" value="PROKAR_LIPOPROTEIN"/>
    <property type="match status" value="1"/>
</dbReference>
<dbReference type="KEGG" id="gog:C1280_18150"/>
<keyword evidence="2" id="KW-1185">Reference proteome</keyword>
<name>A0A2Z3H329_9BACT</name>
<dbReference type="RefSeq" id="WP_109571081.1">
    <property type="nucleotide sequence ID" value="NZ_CP025958.1"/>
</dbReference>
<reference evidence="1 2" key="1">
    <citation type="submission" date="2018-01" db="EMBL/GenBank/DDBJ databases">
        <title>G. obscuriglobus.</title>
        <authorList>
            <person name="Franke J."/>
            <person name="Blomberg W."/>
            <person name="Selmecki A."/>
        </authorList>
    </citation>
    <scope>NUCLEOTIDE SEQUENCE [LARGE SCALE GENOMIC DNA]</scope>
    <source>
        <strain evidence="1 2">DSM 5831</strain>
    </source>
</reference>
<evidence type="ECO:0008006" key="3">
    <source>
        <dbReference type="Google" id="ProtNLM"/>
    </source>
</evidence>
<evidence type="ECO:0000313" key="2">
    <source>
        <dbReference type="Proteomes" id="UP000245802"/>
    </source>
</evidence>
<dbReference type="OrthoDB" id="9774475at2"/>
<dbReference type="Gene3D" id="3.40.50.620">
    <property type="entry name" value="HUPs"/>
    <property type="match status" value="1"/>
</dbReference>
<dbReference type="AlphaFoldDB" id="A0A2Z3H329"/>